<dbReference type="AlphaFoldDB" id="A0A371QXD2"/>
<organism evidence="3 4">
    <name type="scientific">Pyrobaculum aerophilum</name>
    <dbReference type="NCBI Taxonomy" id="13773"/>
    <lineage>
        <taxon>Archaea</taxon>
        <taxon>Thermoproteota</taxon>
        <taxon>Thermoprotei</taxon>
        <taxon>Thermoproteales</taxon>
        <taxon>Thermoproteaceae</taxon>
        <taxon>Pyrobaculum</taxon>
    </lineage>
</organism>
<feature type="transmembrane region" description="Helical" evidence="1">
    <location>
        <begin position="41"/>
        <end position="60"/>
    </location>
</feature>
<dbReference type="EMBL" id="NMUF01000063">
    <property type="protein sequence ID" value="RFA95085.1"/>
    <property type="molecule type" value="Genomic_DNA"/>
</dbReference>
<evidence type="ECO:0000256" key="1">
    <source>
        <dbReference type="SAM" id="Phobius"/>
    </source>
</evidence>
<protein>
    <recommendedName>
        <fullName evidence="6">DUF996 domain-containing protein</fullName>
    </recommendedName>
</protein>
<feature type="transmembrane region" description="Helical" evidence="1">
    <location>
        <begin position="121"/>
        <end position="141"/>
    </location>
</feature>
<evidence type="ECO:0000313" key="3">
    <source>
        <dbReference type="EMBL" id="RFA95085.1"/>
    </source>
</evidence>
<dbReference type="Proteomes" id="UP000257123">
    <property type="component" value="Unassembled WGS sequence"/>
</dbReference>
<dbReference type="EMBL" id="NMUE01000065">
    <property type="protein sequence ID" value="RFA93312.1"/>
    <property type="molecule type" value="Genomic_DNA"/>
</dbReference>
<gene>
    <name evidence="2" type="ORF">CGL51_13195</name>
    <name evidence="3" type="ORF">CGL52_13305</name>
</gene>
<dbReference type="RefSeq" id="WP_116422035.1">
    <property type="nucleotide sequence ID" value="NZ_NMUE01000065.1"/>
</dbReference>
<feature type="transmembrane region" description="Helical" evidence="1">
    <location>
        <begin position="80"/>
        <end position="101"/>
    </location>
</feature>
<accession>A0A371QXD2</accession>
<feature type="transmembrane region" description="Helical" evidence="1">
    <location>
        <begin position="16"/>
        <end position="35"/>
    </location>
</feature>
<reference evidence="4 5" key="1">
    <citation type="submission" date="2017-07" db="EMBL/GenBank/DDBJ databases">
        <title>Draft genome sequence of aerobic hyperthermophilic archaea, Pyrobaculum aerophilum YKB31 and YKB32.</title>
        <authorList>
            <person name="Mochizuki T."/>
            <person name="Berliner A.J."/>
            <person name="Yoshida-Takashima Y."/>
            <person name="Takaki Y."/>
            <person name="Nunoura T."/>
            <person name="Takai K."/>
        </authorList>
    </citation>
    <scope>NUCLEOTIDE SEQUENCE [LARGE SCALE GENOMIC DNA]</scope>
    <source>
        <strain evidence="2 5">YKB31</strain>
        <strain evidence="3 4">YKB32</strain>
    </source>
</reference>
<feature type="transmembrane region" description="Helical" evidence="1">
    <location>
        <begin position="153"/>
        <end position="186"/>
    </location>
</feature>
<evidence type="ECO:0008006" key="6">
    <source>
        <dbReference type="Google" id="ProtNLM"/>
    </source>
</evidence>
<evidence type="ECO:0000313" key="4">
    <source>
        <dbReference type="Proteomes" id="UP000256877"/>
    </source>
</evidence>
<dbReference type="OrthoDB" id="385903at2157"/>
<proteinExistence type="predicted"/>
<comment type="caution">
    <text evidence="3">The sequence shown here is derived from an EMBL/GenBank/DDBJ whole genome shotgun (WGS) entry which is preliminary data.</text>
</comment>
<evidence type="ECO:0000313" key="5">
    <source>
        <dbReference type="Proteomes" id="UP000257123"/>
    </source>
</evidence>
<keyword evidence="1" id="KW-1133">Transmembrane helix</keyword>
<evidence type="ECO:0000313" key="2">
    <source>
        <dbReference type="EMBL" id="RFA93312.1"/>
    </source>
</evidence>
<keyword evidence="1" id="KW-0472">Membrane</keyword>
<keyword evidence="1" id="KW-0812">Transmembrane</keyword>
<dbReference type="Proteomes" id="UP000256877">
    <property type="component" value="Unassembled WGS sequence"/>
</dbReference>
<sequence>MNCLELADAYELMKKGVVFGFLVLILGVLFGMGAIFSPVGFAVWLAAIGLAIVYPQYLIWRSFKIIHRNFQRSEYKYATYLLFFGMVAVPIVMTGAAVYILSLIASQTAAPLPGGDPALQLLLTFVGWLLGLVFAVFWYKVWSALEEDSGESLFAGVAWVGVLSAFLSFWPLVSGILGIVFLILLYFASDRAEKSLERLYLSNQCGADKAQATQ</sequence>
<name>A0A371QXD2_9CREN</name>